<accession>A0A3B0REB9</accession>
<comment type="similarity">
    <text evidence="1">Belongs to the aldehyde dehydrogenase family.</text>
</comment>
<feature type="domain" description="Aldehyde dehydrogenase" evidence="3">
    <location>
        <begin position="13"/>
        <end position="473"/>
    </location>
</feature>
<name>A0A3B0REB9_9ZZZZ</name>
<dbReference type="InterPro" id="IPR016163">
    <property type="entry name" value="Ald_DH_C"/>
</dbReference>
<dbReference type="GO" id="GO:0004029">
    <property type="term" value="F:aldehyde dehydrogenase (NAD+) activity"/>
    <property type="evidence" value="ECO:0007669"/>
    <property type="project" value="UniProtKB-EC"/>
</dbReference>
<dbReference type="EC" id="1.2.1.3" evidence="4"/>
<proteinExistence type="inferred from homology"/>
<dbReference type="FunFam" id="3.40.605.10:FF:000007">
    <property type="entry name" value="NAD/NADP-dependent betaine aldehyde dehydrogenase"/>
    <property type="match status" value="1"/>
</dbReference>
<organism evidence="4">
    <name type="scientific">hydrothermal vent metagenome</name>
    <dbReference type="NCBI Taxonomy" id="652676"/>
    <lineage>
        <taxon>unclassified sequences</taxon>
        <taxon>metagenomes</taxon>
        <taxon>ecological metagenomes</taxon>
    </lineage>
</organism>
<evidence type="ECO:0000313" key="4">
    <source>
        <dbReference type="EMBL" id="VAV91684.1"/>
    </source>
</evidence>
<dbReference type="Gene3D" id="3.40.309.10">
    <property type="entry name" value="Aldehyde Dehydrogenase, Chain A, domain 2"/>
    <property type="match status" value="1"/>
</dbReference>
<dbReference type="CDD" id="cd07138">
    <property type="entry name" value="ALDH_CddD_SSP0762"/>
    <property type="match status" value="1"/>
</dbReference>
<dbReference type="Gene3D" id="3.40.605.10">
    <property type="entry name" value="Aldehyde Dehydrogenase, Chain A, domain 1"/>
    <property type="match status" value="1"/>
</dbReference>
<keyword evidence="2 4" id="KW-0560">Oxidoreductase</keyword>
<dbReference type="Pfam" id="PF00171">
    <property type="entry name" value="Aldedh"/>
    <property type="match status" value="1"/>
</dbReference>
<dbReference type="AlphaFoldDB" id="A0A3B0REB9"/>
<dbReference type="InterPro" id="IPR015590">
    <property type="entry name" value="Aldehyde_DH_dom"/>
</dbReference>
<protein>
    <submittedName>
        <fullName evidence="4">Aldehyde dehydrogenase</fullName>
        <ecNumber evidence="4">1.2.1.3</ecNumber>
    </submittedName>
</protein>
<dbReference type="SUPFAM" id="SSF53720">
    <property type="entry name" value="ALDH-like"/>
    <property type="match status" value="1"/>
</dbReference>
<sequence>MKTLDKFYIDGKWVTPDGTRLLDVINPANEEVCAKLVLGTPKDVDRAVAAAQKAFISWSRSSKEQRLEVMRAVLVAYDARQDEIAEAITLEMGAPNWLASKVQATIGHGLLASDIETLEGFSFSETRGDSVVVREPVGVCGLITPWNWPMNQIFCKLTPALATGCTVVWKPSEVSPLSAQILMEILHEAGVPAGVVNMVHGDGPSVGAAIASHPGIDMVSFTGSTRAGIAVAQAAALTVKRVSQELGGKSANIIMDDLDEEGFAKAVSGGMQTMCINSGQNCNAPSRMLVPAARMAEAMQIAAATANAVTVAAPTSQGMVMGPVVSEPQWKKIQSLIEKGIAEGAELAAGGPGRPEDLNRGYYVRPTVFGNVSNDMTIAREEIFGPVLCILGYQDEQEAVQIANDTLYGLSGYVSGADKARVRDIASRLRTGMVHLSGAMPDFKMPFGGYKQSGNGRERGPNGFEDYLETKSILGYAAE</sequence>
<dbReference type="PANTHER" id="PTHR42804:SF1">
    <property type="entry name" value="ALDEHYDE DEHYDROGENASE-RELATED"/>
    <property type="match status" value="1"/>
</dbReference>
<dbReference type="EMBL" id="UOEE01000130">
    <property type="protein sequence ID" value="VAV91684.1"/>
    <property type="molecule type" value="Genomic_DNA"/>
</dbReference>
<gene>
    <name evidence="4" type="ORF">MNBD_ALPHA06-1798</name>
</gene>
<evidence type="ECO:0000259" key="3">
    <source>
        <dbReference type="Pfam" id="PF00171"/>
    </source>
</evidence>
<dbReference type="InterPro" id="IPR016161">
    <property type="entry name" value="Ald_DH/histidinol_DH"/>
</dbReference>
<evidence type="ECO:0000256" key="2">
    <source>
        <dbReference type="ARBA" id="ARBA00023002"/>
    </source>
</evidence>
<reference evidence="4" key="1">
    <citation type="submission" date="2018-06" db="EMBL/GenBank/DDBJ databases">
        <authorList>
            <person name="Zhirakovskaya E."/>
        </authorList>
    </citation>
    <scope>NUCLEOTIDE SEQUENCE</scope>
</reference>
<evidence type="ECO:0000256" key="1">
    <source>
        <dbReference type="ARBA" id="ARBA00009986"/>
    </source>
</evidence>
<dbReference type="PANTHER" id="PTHR42804">
    <property type="entry name" value="ALDEHYDE DEHYDROGENASE"/>
    <property type="match status" value="1"/>
</dbReference>
<dbReference type="InterPro" id="IPR016162">
    <property type="entry name" value="Ald_DH_N"/>
</dbReference>